<comment type="caution">
    <text evidence="2">The sequence shown here is derived from an EMBL/GenBank/DDBJ whole genome shotgun (WGS) entry which is preliminary data.</text>
</comment>
<name>A0ABX1PCT3_9CYAN</name>
<organism evidence="2 3">
    <name type="scientific">Brasilonema bromeliae SPC951</name>
    <dbReference type="NCBI Taxonomy" id="385972"/>
    <lineage>
        <taxon>Bacteria</taxon>
        <taxon>Bacillati</taxon>
        <taxon>Cyanobacteriota</taxon>
        <taxon>Cyanophyceae</taxon>
        <taxon>Nostocales</taxon>
        <taxon>Scytonemataceae</taxon>
        <taxon>Brasilonema</taxon>
        <taxon>Bromeliae group (in: Brasilonema)</taxon>
    </lineage>
</organism>
<evidence type="ECO:0000313" key="2">
    <source>
        <dbReference type="EMBL" id="NMG22289.1"/>
    </source>
</evidence>
<dbReference type="InterPro" id="IPR051082">
    <property type="entry name" value="Pentapeptide-BTB/POZ_domain"/>
</dbReference>
<reference evidence="2 3" key="1">
    <citation type="submission" date="2018-06" db="EMBL/GenBank/DDBJ databases">
        <title>Comparative genomics of Brasilonema spp. strains.</title>
        <authorList>
            <person name="Alvarenga D.O."/>
            <person name="Fiore M.F."/>
            <person name="Varani A.M."/>
        </authorList>
    </citation>
    <scope>NUCLEOTIDE SEQUENCE [LARGE SCALE GENOMIC DNA]</scope>
    <source>
        <strain evidence="2 3">SPC951</strain>
    </source>
</reference>
<feature type="transmembrane region" description="Helical" evidence="1">
    <location>
        <begin position="182"/>
        <end position="201"/>
    </location>
</feature>
<accession>A0ABX1PCT3</accession>
<feature type="transmembrane region" description="Helical" evidence="1">
    <location>
        <begin position="213"/>
        <end position="237"/>
    </location>
</feature>
<keyword evidence="1" id="KW-0472">Membrane</keyword>
<dbReference type="EMBL" id="QMEB01000241">
    <property type="protein sequence ID" value="NMG22289.1"/>
    <property type="molecule type" value="Genomic_DNA"/>
</dbReference>
<sequence length="730" mass="78689">MAYEFQRANLRGEDFRGKNLAGANFSHADIRGVNFSHAVLIGANFRNAKAGLPTSWAISLVALSLILSLFAGLIAAYAGAFIGNLLSSKVYGHIFFGVFSLIALAIFLIVIFWQGLGATLATLAEIIAACLIAGLAFFPENNLGGHLVIGAVFTTIALAGGMASVVNMAIAVAVGRIMALPMARAITGLMAFVGAVFGALFGVRADSSASVEAIVVAFFIAGLVALVAIASGIYVGWQAIYGDKKYQLIQALAIGIVAKKGTSFRGANLTDADFTQATLKSVDFRKAILTRTCWFQTQKLEQTRLEGTYLENPKVRQLVVTKDGVEKNFDHLNLRGLNLQDANLQDASFICTDLSEATLHKANLFGAKLAQAQLYQANLNEACLTGAYIQNWGVSTDTKLERVKCEYVYMQLPTKEDPDPCRKPDNRNESFKEGDFADFIAPIIKTLDLYQTQNVDLREVAKKFKTLDLFHYEGIDPSAAAIALTQLAENHPDAELEVVALEGRGQEKIRLQAKVAGDANRSELYNEYFQTYSQVKSLPYNDLQSLLLGVKEKDERIRSLEQLLENAIQQPKFYVETYQTQGEFIMSQSKGNISISGTQGNISGVAGAGENLSMTGVAIGAISGSVTNTINQLPDSSESDKPGIKELLTELQAAIEADTNLSDEDKAEALEQVKAIAEAGQKPEDGAMQKMVKSAIKLLKGTVADLPTTVQLVEVCGKVLPTIATFFGLA</sequence>
<keyword evidence="3" id="KW-1185">Reference proteome</keyword>
<protein>
    <submittedName>
        <fullName evidence="2">Low-complexity protein</fullName>
    </submittedName>
</protein>
<dbReference type="InterPro" id="IPR001646">
    <property type="entry name" value="5peptide_repeat"/>
</dbReference>
<feature type="transmembrane region" description="Helical" evidence="1">
    <location>
        <begin position="144"/>
        <end position="170"/>
    </location>
</feature>
<feature type="transmembrane region" description="Helical" evidence="1">
    <location>
        <begin position="90"/>
        <end position="113"/>
    </location>
</feature>
<keyword evidence="1" id="KW-0812">Transmembrane</keyword>
<dbReference type="Pfam" id="PF00805">
    <property type="entry name" value="Pentapeptide"/>
    <property type="match status" value="3"/>
</dbReference>
<feature type="transmembrane region" description="Helical" evidence="1">
    <location>
        <begin position="56"/>
        <end position="78"/>
    </location>
</feature>
<dbReference type="Proteomes" id="UP000718564">
    <property type="component" value="Unassembled WGS sequence"/>
</dbReference>
<proteinExistence type="predicted"/>
<dbReference type="SUPFAM" id="SSF141571">
    <property type="entry name" value="Pentapeptide repeat-like"/>
    <property type="match status" value="1"/>
</dbReference>
<keyword evidence="1" id="KW-1133">Transmembrane helix</keyword>
<evidence type="ECO:0000313" key="3">
    <source>
        <dbReference type="Proteomes" id="UP000718564"/>
    </source>
</evidence>
<gene>
    <name evidence="2" type="ORF">DP116_23690</name>
</gene>
<evidence type="ECO:0000256" key="1">
    <source>
        <dbReference type="SAM" id="Phobius"/>
    </source>
</evidence>
<dbReference type="PANTHER" id="PTHR14136">
    <property type="entry name" value="BTB_POZ DOMAIN-CONTAINING PROTEIN KCTD9"/>
    <property type="match status" value="1"/>
</dbReference>
<dbReference type="PANTHER" id="PTHR14136:SF17">
    <property type="entry name" value="BTB_POZ DOMAIN-CONTAINING PROTEIN KCTD9"/>
    <property type="match status" value="1"/>
</dbReference>
<feature type="transmembrane region" description="Helical" evidence="1">
    <location>
        <begin position="120"/>
        <end position="138"/>
    </location>
</feature>
<dbReference type="RefSeq" id="WP_169157494.1">
    <property type="nucleotide sequence ID" value="NZ_CAWPJE010000242.1"/>
</dbReference>
<dbReference type="Gene3D" id="2.160.20.80">
    <property type="entry name" value="E3 ubiquitin-protein ligase SopA"/>
    <property type="match status" value="2"/>
</dbReference>